<dbReference type="SUPFAM" id="SSF55486">
    <property type="entry name" value="Metalloproteases ('zincins'), catalytic domain"/>
    <property type="match status" value="1"/>
</dbReference>
<organism evidence="7 8">
    <name type="scientific">Eiseniibacteriota bacterium</name>
    <dbReference type="NCBI Taxonomy" id="2212470"/>
    <lineage>
        <taxon>Bacteria</taxon>
        <taxon>Candidatus Eiseniibacteriota</taxon>
    </lineage>
</organism>
<accession>A0A956NEK5</accession>
<gene>
    <name evidence="7" type="ORF">KDA27_19365</name>
</gene>
<dbReference type="PRINTS" id="PR00138">
    <property type="entry name" value="MATRIXIN"/>
</dbReference>
<keyword evidence="1" id="KW-0645">Protease</keyword>
<keyword evidence="7" id="KW-0482">Metalloprotease</keyword>
<protein>
    <submittedName>
        <fullName evidence="7">Matrixin family metalloprotease</fullName>
        <ecNumber evidence="7">3.4.24.-</ecNumber>
    </submittedName>
</protein>
<dbReference type="AlphaFoldDB" id="A0A956NEK5"/>
<proteinExistence type="predicted"/>
<dbReference type="Proteomes" id="UP000739538">
    <property type="component" value="Unassembled WGS sequence"/>
</dbReference>
<keyword evidence="3 7" id="KW-0378">Hydrolase</keyword>
<dbReference type="NCBIfam" id="TIGR04183">
    <property type="entry name" value="Por_Secre_tail"/>
    <property type="match status" value="1"/>
</dbReference>
<evidence type="ECO:0000256" key="4">
    <source>
        <dbReference type="ARBA" id="ARBA00022833"/>
    </source>
</evidence>
<sequence length="818" mass="88652">MKRTNTISRAVLATALTGLLLSTGGTLESAYAFRLTGGAAAGAPPHVWPGMAVHLFAHWDLRELPGCEVPWSRGAGTTDIGGAGEFVEIKQAFSTWGAVAPSHLGFNEVATPAGALPAGNLDGNNIVDFGGGLGAATLAVTTTWFNVANGRIGESDIRFNDTNYNWKVVGHNVAMGGDPDVQTVALHEIGHFFGLDHATAGGTSNPPGPIMNPFLDLTLNSNHLTAPDDEDGINFLYNHDLGDAPDPDPICGVIGQYPTLVHDVGAGRTLNGVTLDGRLQGAEHIFGIRERQPGRNYTYEWLGFDMDSECEADVVDRDRFDDGIRFFPNPPLWGKPAFVAARVVQATDAVGNQHDYSAATGLPMFLNMWLDGNQNCNWEHPGERIVTDSFNFGPLAGPNATQPHWFVYPLPLPGALPNPRQPIWLRARLDWGENSGGVNNVDGTLSATRGAAQFGEVEDYPLGCPEPIYWNILIPTPQIPIPRDGMQLRVFGDATVDNGTQWFIADSNAEDCYDLILPSDFVQTTFVPSANETIVEVTGGGPVPVGEYLHIGYCPPITPIPTPLVIERATWQSEGLVTQEDWIPTPNVQRFSFPFDGRDHIVVGALDQESGGFLGGRMDDGEWQDHMQVEVSYWISPQKLELPQLSPCDPALLSLTKRTAGVMTIDPEHPLEFDIPHDADYDPATDYVVLEMKCRWDLSTIETTALCQFLGVEETSNTPEQISTNATRLELAASPNPTRGASTLHFRLPETSKVSLAVFDTQGRLVRSVLTAATMNAGEHQVRWDGRDSNGITVPSGVYYTRLQAGDASVSRSVLVTR</sequence>
<evidence type="ECO:0000256" key="1">
    <source>
        <dbReference type="ARBA" id="ARBA00022670"/>
    </source>
</evidence>
<reference evidence="7" key="1">
    <citation type="submission" date="2020-04" db="EMBL/GenBank/DDBJ databases">
        <authorList>
            <person name="Zhang T."/>
        </authorList>
    </citation>
    <scope>NUCLEOTIDE SEQUENCE</scope>
    <source>
        <strain evidence="7">HKST-UBA02</strain>
    </source>
</reference>
<dbReference type="InterPro" id="IPR021190">
    <property type="entry name" value="Pept_M10A"/>
</dbReference>
<dbReference type="EC" id="3.4.24.-" evidence="7"/>
<dbReference type="Gene3D" id="2.60.40.4070">
    <property type="match status" value="1"/>
</dbReference>
<feature type="domain" description="Peptidase M10 metallopeptidase" evidence="5">
    <location>
        <begin position="88"/>
        <end position="237"/>
    </location>
</feature>
<dbReference type="GO" id="GO:0004222">
    <property type="term" value="F:metalloendopeptidase activity"/>
    <property type="evidence" value="ECO:0007669"/>
    <property type="project" value="InterPro"/>
</dbReference>
<reference evidence="7" key="2">
    <citation type="journal article" date="2021" name="Microbiome">
        <title>Successional dynamics and alternative stable states in a saline activated sludge microbial community over 9 years.</title>
        <authorList>
            <person name="Wang Y."/>
            <person name="Ye J."/>
            <person name="Ju F."/>
            <person name="Liu L."/>
            <person name="Boyd J.A."/>
            <person name="Deng Y."/>
            <person name="Parks D.H."/>
            <person name="Jiang X."/>
            <person name="Yin X."/>
            <person name="Woodcroft B.J."/>
            <person name="Tyson G.W."/>
            <person name="Hugenholtz P."/>
            <person name="Polz M.F."/>
            <person name="Zhang T."/>
        </authorList>
    </citation>
    <scope>NUCLEOTIDE SEQUENCE</scope>
    <source>
        <strain evidence="7">HKST-UBA02</strain>
    </source>
</reference>
<dbReference type="GO" id="GO:0031012">
    <property type="term" value="C:extracellular matrix"/>
    <property type="evidence" value="ECO:0007669"/>
    <property type="project" value="InterPro"/>
</dbReference>
<dbReference type="InterPro" id="IPR001818">
    <property type="entry name" value="Pept_M10_metallopeptidase"/>
</dbReference>
<dbReference type="Gene3D" id="3.40.390.10">
    <property type="entry name" value="Collagenase (Catalytic Domain)"/>
    <property type="match status" value="1"/>
</dbReference>
<evidence type="ECO:0000256" key="2">
    <source>
        <dbReference type="ARBA" id="ARBA00022723"/>
    </source>
</evidence>
<dbReference type="GO" id="GO:0006508">
    <property type="term" value="P:proteolysis"/>
    <property type="evidence" value="ECO:0007669"/>
    <property type="project" value="UniProtKB-KW"/>
</dbReference>
<evidence type="ECO:0000256" key="3">
    <source>
        <dbReference type="ARBA" id="ARBA00022801"/>
    </source>
</evidence>
<dbReference type="EMBL" id="JAGQHS010000132">
    <property type="protein sequence ID" value="MCA9757960.1"/>
    <property type="molecule type" value="Genomic_DNA"/>
</dbReference>
<evidence type="ECO:0000313" key="7">
    <source>
        <dbReference type="EMBL" id="MCA9757960.1"/>
    </source>
</evidence>
<dbReference type="InterPro" id="IPR024079">
    <property type="entry name" value="MetalloPept_cat_dom_sf"/>
</dbReference>
<dbReference type="InterPro" id="IPR026444">
    <property type="entry name" value="Secre_tail"/>
</dbReference>
<evidence type="ECO:0000259" key="6">
    <source>
        <dbReference type="Pfam" id="PF13860"/>
    </source>
</evidence>
<name>A0A956NEK5_UNCEI</name>
<evidence type="ECO:0000313" key="8">
    <source>
        <dbReference type="Proteomes" id="UP000739538"/>
    </source>
</evidence>
<comment type="caution">
    <text evidence="7">The sequence shown here is derived from an EMBL/GenBank/DDBJ whole genome shotgun (WGS) entry which is preliminary data.</text>
</comment>
<dbReference type="GO" id="GO:0008270">
    <property type="term" value="F:zinc ion binding"/>
    <property type="evidence" value="ECO:0007669"/>
    <property type="project" value="InterPro"/>
</dbReference>
<dbReference type="Pfam" id="PF13860">
    <property type="entry name" value="FlgD_ig"/>
    <property type="match status" value="1"/>
</dbReference>
<keyword evidence="2" id="KW-0479">Metal-binding</keyword>
<evidence type="ECO:0000259" key="5">
    <source>
        <dbReference type="Pfam" id="PF00413"/>
    </source>
</evidence>
<dbReference type="Pfam" id="PF00413">
    <property type="entry name" value="Peptidase_M10"/>
    <property type="match status" value="1"/>
</dbReference>
<keyword evidence="4" id="KW-0862">Zinc</keyword>
<dbReference type="InterPro" id="IPR025965">
    <property type="entry name" value="FlgD/Vpr_Ig-like"/>
</dbReference>
<feature type="domain" description="FlgD/Vpr Ig-like" evidence="6">
    <location>
        <begin position="741"/>
        <end position="807"/>
    </location>
</feature>